<evidence type="ECO:0000313" key="3">
    <source>
        <dbReference type="EMBL" id="RAI59518.1"/>
    </source>
</evidence>
<dbReference type="SUPFAM" id="SSF53850">
    <property type="entry name" value="Periplasmic binding protein-like II"/>
    <property type="match status" value="1"/>
</dbReference>
<accession>A0A327MH59</accession>
<sequence>MPRNGSARARWSTSPTSRRRTGRCRPAAGSACGGGWRPEMPGHPARPTRRGLLALAGAAALARPALAMPAAWPAERPIRYIVPVAPGGSQDIVARLFARQLAEALGQACPVENLPGAGSNIGYEQAARQKPDGYTLLAGSDSLSINKALFPRLGFDVTGFAPVAQGVRVPQILVVRADSPAQSLEAFVTLARRAPVAVGTPGNGSLAHLLGEQIQAAAEIRWTHVPYRGGALAVNDLLGGSLQGVLINIGAVADHVRAGRLRGLFVSSGGRTGALPEVPTLAEAGLAGAEAVGWHGIVAPAGTDPAILARLNAALVAGLRRPELAERLAGLGLEPVEEPPEALGRLIQADAGRWAEVIRRARIEPD</sequence>
<protein>
    <submittedName>
        <fullName evidence="3">Tripartite tricarboxylate transporter substrate binding protein</fullName>
    </submittedName>
</protein>
<evidence type="ECO:0000256" key="2">
    <source>
        <dbReference type="SAM" id="MobiDB-lite"/>
    </source>
</evidence>
<dbReference type="CDD" id="cd07012">
    <property type="entry name" value="PBP2_Bug_TTT"/>
    <property type="match status" value="1"/>
</dbReference>
<dbReference type="OrthoDB" id="7250553at2"/>
<name>A0A327MH59_9PROT</name>
<proteinExistence type="inferred from homology"/>
<dbReference type="Gene3D" id="3.40.190.150">
    <property type="entry name" value="Bordetella uptake gene, domain 1"/>
    <property type="match status" value="1"/>
</dbReference>
<dbReference type="Proteomes" id="UP000249065">
    <property type="component" value="Unassembled WGS sequence"/>
</dbReference>
<evidence type="ECO:0000313" key="4">
    <source>
        <dbReference type="Proteomes" id="UP000249065"/>
    </source>
</evidence>
<keyword evidence="4" id="KW-1185">Reference proteome</keyword>
<dbReference type="AlphaFoldDB" id="A0A327MH59"/>
<comment type="caution">
    <text evidence="3">The sequence shown here is derived from an EMBL/GenBank/DDBJ whole genome shotgun (WGS) entry which is preliminary data.</text>
</comment>
<dbReference type="InterPro" id="IPR042100">
    <property type="entry name" value="Bug_dom1"/>
</dbReference>
<dbReference type="PANTHER" id="PTHR42928:SF5">
    <property type="entry name" value="BLR1237 PROTEIN"/>
    <property type="match status" value="1"/>
</dbReference>
<reference evidence="4" key="1">
    <citation type="submission" date="2018-06" db="EMBL/GenBank/DDBJ databases">
        <authorList>
            <person name="Khan S.A."/>
        </authorList>
    </citation>
    <scope>NUCLEOTIDE SEQUENCE [LARGE SCALE GENOMIC DNA]</scope>
    <source>
        <strain evidence="4">DB-1506</strain>
    </source>
</reference>
<organism evidence="3 4">
    <name type="scientific">Roseicella frigidaeris</name>
    <dbReference type="NCBI Taxonomy" id="2230885"/>
    <lineage>
        <taxon>Bacteria</taxon>
        <taxon>Pseudomonadati</taxon>
        <taxon>Pseudomonadota</taxon>
        <taxon>Alphaproteobacteria</taxon>
        <taxon>Acetobacterales</taxon>
        <taxon>Roseomonadaceae</taxon>
        <taxon>Roseicella</taxon>
    </lineage>
</organism>
<gene>
    <name evidence="3" type="ORF">DOO78_07915</name>
</gene>
<dbReference type="PIRSF" id="PIRSF017082">
    <property type="entry name" value="YflP"/>
    <property type="match status" value="1"/>
</dbReference>
<dbReference type="Gene3D" id="3.40.190.10">
    <property type="entry name" value="Periplasmic binding protein-like II"/>
    <property type="match status" value="1"/>
</dbReference>
<feature type="region of interest" description="Disordered" evidence="2">
    <location>
        <begin position="1"/>
        <end position="40"/>
    </location>
</feature>
<dbReference type="InterPro" id="IPR005064">
    <property type="entry name" value="BUG"/>
</dbReference>
<comment type="similarity">
    <text evidence="1">Belongs to the UPF0065 (bug) family.</text>
</comment>
<feature type="compositionally biased region" description="Low complexity" evidence="2">
    <location>
        <begin position="1"/>
        <end position="16"/>
    </location>
</feature>
<dbReference type="Pfam" id="PF03401">
    <property type="entry name" value="TctC"/>
    <property type="match status" value="1"/>
</dbReference>
<evidence type="ECO:0000256" key="1">
    <source>
        <dbReference type="ARBA" id="ARBA00006987"/>
    </source>
</evidence>
<dbReference type="PANTHER" id="PTHR42928">
    <property type="entry name" value="TRICARBOXYLATE-BINDING PROTEIN"/>
    <property type="match status" value="1"/>
</dbReference>
<dbReference type="EMBL" id="QLIX01000004">
    <property type="protein sequence ID" value="RAI59518.1"/>
    <property type="molecule type" value="Genomic_DNA"/>
</dbReference>